<dbReference type="Pfam" id="PF00415">
    <property type="entry name" value="RCC1"/>
    <property type="match status" value="1"/>
</dbReference>
<dbReference type="GO" id="GO:0005085">
    <property type="term" value="F:guanyl-nucleotide exchange factor activity"/>
    <property type="evidence" value="ECO:0007669"/>
    <property type="project" value="TreeGrafter"/>
</dbReference>
<accession>A0A6J7GM88</accession>
<organism evidence="1">
    <name type="scientific">freshwater metagenome</name>
    <dbReference type="NCBI Taxonomy" id="449393"/>
    <lineage>
        <taxon>unclassified sequences</taxon>
        <taxon>metagenomes</taxon>
        <taxon>ecological metagenomes</taxon>
    </lineage>
</organism>
<evidence type="ECO:0000313" key="1">
    <source>
        <dbReference type="EMBL" id="CAB4909092.1"/>
    </source>
</evidence>
<dbReference type="EMBL" id="CAFBMG010000112">
    <property type="protein sequence ID" value="CAB4909092.1"/>
    <property type="molecule type" value="Genomic_DNA"/>
</dbReference>
<gene>
    <name evidence="1" type="ORF">UFOPK3519_01295</name>
</gene>
<dbReference type="InterPro" id="IPR051553">
    <property type="entry name" value="Ran_GTPase-activating"/>
</dbReference>
<dbReference type="PANTHER" id="PTHR45982">
    <property type="entry name" value="REGULATOR OF CHROMOSOME CONDENSATION"/>
    <property type="match status" value="1"/>
</dbReference>
<dbReference type="GO" id="GO:0005737">
    <property type="term" value="C:cytoplasm"/>
    <property type="evidence" value="ECO:0007669"/>
    <property type="project" value="TreeGrafter"/>
</dbReference>
<dbReference type="PROSITE" id="PS50012">
    <property type="entry name" value="RCC1_3"/>
    <property type="match status" value="3"/>
</dbReference>
<dbReference type="AlphaFoldDB" id="A0A6J7GM88"/>
<dbReference type="PANTHER" id="PTHR45982:SF1">
    <property type="entry name" value="REGULATOR OF CHROMOSOME CONDENSATION"/>
    <property type="match status" value="1"/>
</dbReference>
<protein>
    <submittedName>
        <fullName evidence="1">Unannotated protein</fullName>
    </submittedName>
</protein>
<proteinExistence type="predicted"/>
<dbReference type="Pfam" id="PF13540">
    <property type="entry name" value="RCC1_2"/>
    <property type="match status" value="2"/>
</dbReference>
<sequence>MEDTTVRCWGAGESGQLGNNSTLNTRSFTTLKTVVRNSAGTLELIPLTGVGQVELGAQHGCALMLNGTVQCWGLGSSGQLGAGGVTSSFVPRPVPNLFGVTQIAAGDNHNCALLANGSITCWGANISSQLGDNSSVNRLTPTLLRLEFTLQISAGASHSCASSVDGIRCWGANSQGQLGNGTLVPRRSPGSPFGRNQIQVSTGGSHSCSLLVTGVLSCWGKNNLGQVGDGQFLDRSLAVPVSGIVS</sequence>
<dbReference type="Gene3D" id="2.130.10.30">
    <property type="entry name" value="Regulator of chromosome condensation 1/beta-lactamase-inhibitor protein II"/>
    <property type="match status" value="1"/>
</dbReference>
<reference evidence="1" key="1">
    <citation type="submission" date="2020-05" db="EMBL/GenBank/DDBJ databases">
        <authorList>
            <person name="Chiriac C."/>
            <person name="Salcher M."/>
            <person name="Ghai R."/>
            <person name="Kavagutti S V."/>
        </authorList>
    </citation>
    <scope>NUCLEOTIDE SEQUENCE</scope>
</reference>
<dbReference type="PRINTS" id="PR00633">
    <property type="entry name" value="RCCNDNSATION"/>
</dbReference>
<name>A0A6J7GM88_9ZZZZ</name>
<dbReference type="InterPro" id="IPR009091">
    <property type="entry name" value="RCC1/BLIP-II"/>
</dbReference>
<dbReference type="SUPFAM" id="SSF50985">
    <property type="entry name" value="RCC1/BLIP-II"/>
    <property type="match status" value="1"/>
</dbReference>
<dbReference type="InterPro" id="IPR000408">
    <property type="entry name" value="Reg_chr_condens"/>
</dbReference>